<organism evidence="1 2">
    <name type="scientific">Stylosanthes scabra</name>
    <dbReference type="NCBI Taxonomy" id="79078"/>
    <lineage>
        <taxon>Eukaryota</taxon>
        <taxon>Viridiplantae</taxon>
        <taxon>Streptophyta</taxon>
        <taxon>Embryophyta</taxon>
        <taxon>Tracheophyta</taxon>
        <taxon>Spermatophyta</taxon>
        <taxon>Magnoliopsida</taxon>
        <taxon>eudicotyledons</taxon>
        <taxon>Gunneridae</taxon>
        <taxon>Pentapetalae</taxon>
        <taxon>rosids</taxon>
        <taxon>fabids</taxon>
        <taxon>Fabales</taxon>
        <taxon>Fabaceae</taxon>
        <taxon>Papilionoideae</taxon>
        <taxon>50 kb inversion clade</taxon>
        <taxon>dalbergioids sensu lato</taxon>
        <taxon>Dalbergieae</taxon>
        <taxon>Pterocarpus clade</taxon>
        <taxon>Stylosanthes</taxon>
    </lineage>
</organism>
<protein>
    <submittedName>
        <fullName evidence="1">Uncharacterized protein</fullName>
    </submittedName>
</protein>
<dbReference type="Proteomes" id="UP001341840">
    <property type="component" value="Unassembled WGS sequence"/>
</dbReference>
<evidence type="ECO:0000313" key="2">
    <source>
        <dbReference type="Proteomes" id="UP001341840"/>
    </source>
</evidence>
<accession>A0ABU6RVT8</accession>
<gene>
    <name evidence="1" type="ORF">PIB30_093308</name>
</gene>
<comment type="caution">
    <text evidence="1">The sequence shown here is derived from an EMBL/GenBank/DDBJ whole genome shotgun (WGS) entry which is preliminary data.</text>
</comment>
<keyword evidence="2" id="KW-1185">Reference proteome</keyword>
<sequence length="152" mass="17303">MTRFHNERCSLDGPHQRSYCGGERGRICHGRRKRRTFLDTESRRADGYDGYTGAPPKRTVRLPMPDFLMQNEEQTTRGRVHRFLVALPPGPAANVLSVAGRYSPNMHVAREDAAAEMIRVIIREKGFIIDDVNHEKAEKLATSEESLVKELQ</sequence>
<reference evidence="1 2" key="1">
    <citation type="journal article" date="2023" name="Plants (Basel)">
        <title>Bridging the Gap: Combining Genomics and Transcriptomics Approaches to Understand Stylosanthes scabra, an Orphan Legume from the Brazilian Caatinga.</title>
        <authorList>
            <person name="Ferreira-Neto J.R.C."/>
            <person name="da Silva M.D."/>
            <person name="Binneck E."/>
            <person name="de Melo N.F."/>
            <person name="da Silva R.H."/>
            <person name="de Melo A.L.T.M."/>
            <person name="Pandolfi V."/>
            <person name="Bustamante F.O."/>
            <person name="Brasileiro-Vidal A.C."/>
            <person name="Benko-Iseppon A.M."/>
        </authorList>
    </citation>
    <scope>NUCLEOTIDE SEQUENCE [LARGE SCALE GENOMIC DNA]</scope>
    <source>
        <tissue evidence="1">Leaves</tissue>
    </source>
</reference>
<proteinExistence type="predicted"/>
<name>A0ABU6RVT8_9FABA</name>
<dbReference type="EMBL" id="JASCZI010032190">
    <property type="protein sequence ID" value="MED6127984.1"/>
    <property type="molecule type" value="Genomic_DNA"/>
</dbReference>
<evidence type="ECO:0000313" key="1">
    <source>
        <dbReference type="EMBL" id="MED6127984.1"/>
    </source>
</evidence>